<dbReference type="Proteomes" id="UP000037069">
    <property type="component" value="Unassembled WGS sequence"/>
</dbReference>
<keyword evidence="3" id="KW-1185">Reference proteome</keyword>
<dbReference type="InterPro" id="IPR037136">
    <property type="entry name" value="RNA3'_phos_cyclase_dom_sf"/>
</dbReference>
<dbReference type="GO" id="GO:0000479">
    <property type="term" value="P:endonucleolytic cleavage of tricistronic rRNA transcript (SSU-rRNA, 5.8S rRNA, LSU-rRNA)"/>
    <property type="evidence" value="ECO:0007669"/>
    <property type="project" value="TreeGrafter"/>
</dbReference>
<dbReference type="Gene3D" id="3.65.10.20">
    <property type="entry name" value="RNA 3'-terminal phosphate cyclase domain"/>
    <property type="match status" value="1"/>
</dbReference>
<evidence type="ECO:0000313" key="2">
    <source>
        <dbReference type="EMBL" id="KNC29853.1"/>
    </source>
</evidence>
<feature type="domain" description="RNA 3'-terminal phosphate cyclase" evidence="1">
    <location>
        <begin position="13"/>
        <end position="102"/>
    </location>
</feature>
<dbReference type="PANTHER" id="PTHR11096:SF1">
    <property type="entry name" value="RNA 3'-TERMINAL PHOSPHATE CYCLASE-LIKE PROTEIN"/>
    <property type="match status" value="1"/>
</dbReference>
<dbReference type="GO" id="GO:0005730">
    <property type="term" value="C:nucleolus"/>
    <property type="evidence" value="ECO:0007669"/>
    <property type="project" value="TreeGrafter"/>
</dbReference>
<dbReference type="Pfam" id="PF01137">
    <property type="entry name" value="RTC"/>
    <property type="match status" value="1"/>
</dbReference>
<dbReference type="AlphaFoldDB" id="A0A0L0CBR1"/>
<evidence type="ECO:0000313" key="3">
    <source>
        <dbReference type="Proteomes" id="UP000037069"/>
    </source>
</evidence>
<accession>A0A0L0CBR1</accession>
<dbReference type="InterPro" id="IPR023797">
    <property type="entry name" value="RNA3'_phos_cyclase_dom"/>
</dbReference>
<dbReference type="STRING" id="7375.A0A0L0CBR1"/>
<dbReference type="EMBL" id="JRES01000614">
    <property type="protein sequence ID" value="KNC29853.1"/>
    <property type="molecule type" value="Genomic_DNA"/>
</dbReference>
<reference evidence="2 3" key="1">
    <citation type="journal article" date="2015" name="Nat. Commun.">
        <title>Lucilia cuprina genome unlocks parasitic fly biology to underpin future interventions.</title>
        <authorList>
            <person name="Anstead C.A."/>
            <person name="Korhonen P.K."/>
            <person name="Young N.D."/>
            <person name="Hall R.S."/>
            <person name="Jex A.R."/>
            <person name="Murali S.C."/>
            <person name="Hughes D.S."/>
            <person name="Lee S.F."/>
            <person name="Perry T."/>
            <person name="Stroehlein A.J."/>
            <person name="Ansell B.R."/>
            <person name="Breugelmans B."/>
            <person name="Hofmann A."/>
            <person name="Qu J."/>
            <person name="Dugan S."/>
            <person name="Lee S.L."/>
            <person name="Chao H."/>
            <person name="Dinh H."/>
            <person name="Han Y."/>
            <person name="Doddapaneni H.V."/>
            <person name="Worley K.C."/>
            <person name="Muzny D.M."/>
            <person name="Ioannidis P."/>
            <person name="Waterhouse R.M."/>
            <person name="Zdobnov E.M."/>
            <person name="James P.J."/>
            <person name="Bagnall N.H."/>
            <person name="Kotze A.C."/>
            <person name="Gibbs R.A."/>
            <person name="Richards S."/>
            <person name="Batterham P."/>
            <person name="Gasser R.B."/>
        </authorList>
    </citation>
    <scope>NUCLEOTIDE SEQUENCE [LARGE SCALE GENOMIC DNA]</scope>
    <source>
        <strain evidence="2 3">LS</strain>
        <tissue evidence="2">Full body</tissue>
    </source>
</reference>
<dbReference type="SUPFAM" id="SSF55205">
    <property type="entry name" value="EPT/RTPC-like"/>
    <property type="match status" value="1"/>
</dbReference>
<proteinExistence type="predicted"/>
<sequence>MLTLEFEENIPWRLVLATLSGQPVKITHIRPDDGGLKDYEVTFLRILDTITNGSVLEISQTGTSIVYKPGLVIGGAHQFNCPLSRGVGYFIEPLLVLAPFIYGCSLKIGAWKKSFMNKVEIKGHMTTVLDGNLS</sequence>
<dbReference type="InterPro" id="IPR013792">
    <property type="entry name" value="RNA3'P_cycl/enolpyr_Trfase_a/b"/>
</dbReference>
<gene>
    <name evidence="2" type="ORF">FF38_11594</name>
</gene>
<dbReference type="PANTHER" id="PTHR11096">
    <property type="entry name" value="RNA 3' TERMINAL PHOSPHATE CYCLASE"/>
    <property type="match status" value="1"/>
</dbReference>
<evidence type="ECO:0000259" key="1">
    <source>
        <dbReference type="Pfam" id="PF01137"/>
    </source>
</evidence>
<dbReference type="OrthoDB" id="1911237at2759"/>
<comment type="caution">
    <text evidence="2">The sequence shown here is derived from an EMBL/GenBank/DDBJ whole genome shotgun (WGS) entry which is preliminary data.</text>
</comment>
<name>A0A0L0CBR1_LUCCU</name>
<protein>
    <recommendedName>
        <fullName evidence="1">RNA 3'-terminal phosphate cyclase domain-containing protein</fullName>
    </recommendedName>
</protein>
<organism evidence="2 3">
    <name type="scientific">Lucilia cuprina</name>
    <name type="common">Green bottle fly</name>
    <name type="synonym">Australian sheep blowfly</name>
    <dbReference type="NCBI Taxonomy" id="7375"/>
    <lineage>
        <taxon>Eukaryota</taxon>
        <taxon>Metazoa</taxon>
        <taxon>Ecdysozoa</taxon>
        <taxon>Arthropoda</taxon>
        <taxon>Hexapoda</taxon>
        <taxon>Insecta</taxon>
        <taxon>Pterygota</taxon>
        <taxon>Neoptera</taxon>
        <taxon>Endopterygota</taxon>
        <taxon>Diptera</taxon>
        <taxon>Brachycera</taxon>
        <taxon>Muscomorpha</taxon>
        <taxon>Oestroidea</taxon>
        <taxon>Calliphoridae</taxon>
        <taxon>Luciliinae</taxon>
        <taxon>Lucilia</taxon>
    </lineage>
</organism>
<dbReference type="InterPro" id="IPR000228">
    <property type="entry name" value="RNA3'_term_phos_cyc"/>
</dbReference>
<dbReference type="GO" id="GO:0004521">
    <property type="term" value="F:RNA endonuclease activity"/>
    <property type="evidence" value="ECO:0007669"/>
    <property type="project" value="TreeGrafter"/>
</dbReference>